<dbReference type="AlphaFoldDB" id="A0A4R3LNE6"/>
<organism evidence="3 4">
    <name type="scientific">Aquabacter spiritensis</name>
    <dbReference type="NCBI Taxonomy" id="933073"/>
    <lineage>
        <taxon>Bacteria</taxon>
        <taxon>Pseudomonadati</taxon>
        <taxon>Pseudomonadota</taxon>
        <taxon>Alphaproteobacteria</taxon>
        <taxon>Hyphomicrobiales</taxon>
        <taxon>Xanthobacteraceae</taxon>
        <taxon>Aquabacter</taxon>
    </lineage>
</organism>
<feature type="domain" description="Peptidase S26" evidence="2">
    <location>
        <begin position="8"/>
        <end position="162"/>
    </location>
</feature>
<evidence type="ECO:0000313" key="3">
    <source>
        <dbReference type="EMBL" id="TCT01973.1"/>
    </source>
</evidence>
<sequence length="181" mass="19266">MNRAAYVLMAAAASVGMAYAATLPTPLKLIWNVSASVPVGLYSVEPADHLEITDLVAVMPPPPLAAFLIARGYIGEGTPLLKRVMGLPGQDVCRLRDAITVDGVPLGEALPRDRGGRDLPVWQGCRRIAPGELFLMNPDVGDSLDGRYFGPISDGTVIGRAMPLLTDEAGNSDFIWRAAVR</sequence>
<name>A0A4R3LNE6_9HYPH</name>
<gene>
    <name evidence="3" type="ORF">EDC64_1154</name>
</gene>
<dbReference type="InterPro" id="IPR036286">
    <property type="entry name" value="LexA/Signal_pep-like_sf"/>
</dbReference>
<dbReference type="Gene3D" id="2.10.109.10">
    <property type="entry name" value="Umud Fragment, subunit A"/>
    <property type="match status" value="1"/>
</dbReference>
<keyword evidence="1" id="KW-0732">Signal</keyword>
<feature type="chain" id="PRO_5020190884" evidence="1">
    <location>
        <begin position="21"/>
        <end position="181"/>
    </location>
</feature>
<evidence type="ECO:0000256" key="1">
    <source>
        <dbReference type="SAM" id="SignalP"/>
    </source>
</evidence>
<evidence type="ECO:0000259" key="2">
    <source>
        <dbReference type="Pfam" id="PF10502"/>
    </source>
</evidence>
<dbReference type="RefSeq" id="WP_132034460.1">
    <property type="nucleotide sequence ID" value="NZ_SMAI01000015.1"/>
</dbReference>
<proteinExistence type="predicted"/>
<dbReference type="OrthoDB" id="5360818at2"/>
<protein>
    <submittedName>
        <fullName evidence="3">Conjugation peptidase TraF</fullName>
    </submittedName>
</protein>
<dbReference type="InterPro" id="IPR019533">
    <property type="entry name" value="Peptidase_S26"/>
</dbReference>
<dbReference type="Pfam" id="PF10502">
    <property type="entry name" value="Peptidase_S26"/>
    <property type="match status" value="1"/>
</dbReference>
<dbReference type="Proteomes" id="UP000294664">
    <property type="component" value="Unassembled WGS sequence"/>
</dbReference>
<dbReference type="GO" id="GO:0006465">
    <property type="term" value="P:signal peptide processing"/>
    <property type="evidence" value="ECO:0007669"/>
    <property type="project" value="InterPro"/>
</dbReference>
<reference evidence="3 4" key="1">
    <citation type="submission" date="2019-03" db="EMBL/GenBank/DDBJ databases">
        <title>Genomic Encyclopedia of Type Strains, Phase IV (KMG-IV): sequencing the most valuable type-strain genomes for metagenomic binning, comparative biology and taxonomic classification.</title>
        <authorList>
            <person name="Goeker M."/>
        </authorList>
    </citation>
    <scope>NUCLEOTIDE SEQUENCE [LARGE SCALE GENOMIC DNA]</scope>
    <source>
        <strain evidence="3 4">DSM 9035</strain>
    </source>
</reference>
<comment type="caution">
    <text evidence="3">The sequence shown here is derived from an EMBL/GenBank/DDBJ whole genome shotgun (WGS) entry which is preliminary data.</text>
</comment>
<keyword evidence="4" id="KW-1185">Reference proteome</keyword>
<dbReference type="GO" id="GO:0004252">
    <property type="term" value="F:serine-type endopeptidase activity"/>
    <property type="evidence" value="ECO:0007669"/>
    <property type="project" value="InterPro"/>
</dbReference>
<evidence type="ECO:0000313" key="4">
    <source>
        <dbReference type="Proteomes" id="UP000294664"/>
    </source>
</evidence>
<dbReference type="EMBL" id="SMAI01000015">
    <property type="protein sequence ID" value="TCT01973.1"/>
    <property type="molecule type" value="Genomic_DNA"/>
</dbReference>
<dbReference type="SUPFAM" id="SSF51306">
    <property type="entry name" value="LexA/Signal peptidase"/>
    <property type="match status" value="1"/>
</dbReference>
<feature type="signal peptide" evidence="1">
    <location>
        <begin position="1"/>
        <end position="20"/>
    </location>
</feature>
<accession>A0A4R3LNE6</accession>